<dbReference type="GO" id="GO:0046872">
    <property type="term" value="F:metal ion binding"/>
    <property type="evidence" value="ECO:0007669"/>
    <property type="project" value="UniProtKB-KW"/>
</dbReference>
<dbReference type="PIRSF" id="PIRSF000883">
    <property type="entry name" value="Pesterase_MJ0912"/>
    <property type="match status" value="1"/>
</dbReference>
<dbReference type="InterPro" id="IPR024654">
    <property type="entry name" value="Calcineurin-like_PHP_lpxH"/>
</dbReference>
<reference key="1">
    <citation type="submission" date="2010-11" db="EMBL/GenBank/DDBJ databases">
        <title>The complete sequence of chromosome of Isophaera pallida ATCC 43644.</title>
        <authorList>
            <consortium name="US DOE Joint Genome Institute (JGI-PGF)"/>
            <person name="Lucas S."/>
            <person name="Copeland A."/>
            <person name="Lapidus A."/>
            <person name="Bruce D."/>
            <person name="Goodwin L."/>
            <person name="Pitluck S."/>
            <person name="Kyrpides N."/>
            <person name="Mavromatis K."/>
            <person name="Pagani I."/>
            <person name="Ivanova N."/>
            <person name="Saunders E."/>
            <person name="Brettin T."/>
            <person name="Detter J.C."/>
            <person name="Han C."/>
            <person name="Tapia R."/>
            <person name="Land M."/>
            <person name="Hauser L."/>
            <person name="Markowitz V."/>
            <person name="Cheng J.-F."/>
            <person name="Hugenholtz P."/>
            <person name="Woyke T."/>
            <person name="Wu D."/>
            <person name="Eisen J.A."/>
        </authorList>
    </citation>
    <scope>NUCLEOTIDE SEQUENCE</scope>
    <source>
        <strain>ATCC 43644</strain>
    </source>
</reference>
<dbReference type="AlphaFoldDB" id="E8QZ29"/>
<dbReference type="Proteomes" id="UP000008631">
    <property type="component" value="Chromosome"/>
</dbReference>
<evidence type="ECO:0000313" key="5">
    <source>
        <dbReference type="EMBL" id="ADV63171.1"/>
    </source>
</evidence>
<comment type="similarity">
    <text evidence="1 2">Belongs to the metallophosphoesterase superfamily. YfcE family.</text>
</comment>
<gene>
    <name evidence="5" type="ordered locus">Isop_2601</name>
</gene>
<dbReference type="SUPFAM" id="SSF56300">
    <property type="entry name" value="Metallo-dependent phosphatases"/>
    <property type="match status" value="1"/>
</dbReference>
<dbReference type="GO" id="GO:0016791">
    <property type="term" value="F:phosphatase activity"/>
    <property type="evidence" value="ECO:0007669"/>
    <property type="project" value="TreeGrafter"/>
</dbReference>
<dbReference type="eggNOG" id="COG0639">
    <property type="taxonomic scope" value="Bacteria"/>
</dbReference>
<dbReference type="InterPro" id="IPR011152">
    <property type="entry name" value="Pesterase_MJ0912"/>
</dbReference>
<dbReference type="EC" id="3.1.4.-" evidence="2"/>
<sequence>MRILVVSDLHGNAPALRAILERERFDLALNAGDLVDYGPFPAECVRWSMSHCAYTVRGNHDHGVAQNVEVVGDHGYRYLTRIARPFMWPDLGPRERRYLLELPLTLRIDLDGLRILMVHGTPRDPLDEYVMGLVEPWTARLRDYKDIDLAIVGHTHHQFLLDLGEKRVLNPGSVGQPRDGDPRAAYAIIEDGCIQLHRVEYPIEQTLAGYEALGLPEKANQLFRESLTHGRLSPPPRVPTESSPQALPAMPPSGES</sequence>
<dbReference type="HOGENOM" id="CLU_074761_1_1_0"/>
<keyword evidence="6" id="KW-1185">Reference proteome</keyword>
<comment type="cofactor">
    <cofactor evidence="2">
        <name>a divalent metal cation</name>
        <dbReference type="ChEBI" id="CHEBI:60240"/>
    </cofactor>
</comment>
<dbReference type="Gene3D" id="3.60.21.10">
    <property type="match status" value="1"/>
</dbReference>
<dbReference type="PANTHER" id="PTHR42850">
    <property type="entry name" value="METALLOPHOSPHOESTERASE"/>
    <property type="match status" value="1"/>
</dbReference>
<dbReference type="OrthoDB" id="9800565at2"/>
<dbReference type="Pfam" id="PF12850">
    <property type="entry name" value="Metallophos_2"/>
    <property type="match status" value="1"/>
</dbReference>
<dbReference type="InParanoid" id="E8QZ29"/>
<organism evidence="5 6">
    <name type="scientific">Isosphaera pallida (strain ATCC 43644 / DSM 9630 / IS1B)</name>
    <dbReference type="NCBI Taxonomy" id="575540"/>
    <lineage>
        <taxon>Bacteria</taxon>
        <taxon>Pseudomonadati</taxon>
        <taxon>Planctomycetota</taxon>
        <taxon>Planctomycetia</taxon>
        <taxon>Isosphaerales</taxon>
        <taxon>Isosphaeraceae</taxon>
        <taxon>Isosphaera</taxon>
    </lineage>
</organism>
<protein>
    <recommendedName>
        <fullName evidence="2">Phosphoesterase</fullName>
        <ecNumber evidence="2">3.1.4.-</ecNumber>
    </recommendedName>
</protein>
<dbReference type="STRING" id="575540.Isop_2601"/>
<name>E8QZ29_ISOPI</name>
<feature type="domain" description="Calcineurin-like phosphoesterase" evidence="4">
    <location>
        <begin position="1"/>
        <end position="189"/>
    </location>
</feature>
<keyword evidence="2" id="KW-0479">Metal-binding</keyword>
<dbReference type="InterPro" id="IPR050126">
    <property type="entry name" value="Ap4A_hydrolase"/>
</dbReference>
<dbReference type="PANTHER" id="PTHR42850:SF2">
    <property type="entry name" value="BLL5683 PROTEIN"/>
    <property type="match status" value="1"/>
</dbReference>
<dbReference type="InterPro" id="IPR029052">
    <property type="entry name" value="Metallo-depent_PP-like"/>
</dbReference>
<dbReference type="InterPro" id="IPR000979">
    <property type="entry name" value="Phosphodiesterase_MJ0936/Vps29"/>
</dbReference>
<dbReference type="FunCoup" id="E8QZ29">
    <property type="interactions" value="62"/>
</dbReference>
<dbReference type="GO" id="GO:0005737">
    <property type="term" value="C:cytoplasm"/>
    <property type="evidence" value="ECO:0007669"/>
    <property type="project" value="TreeGrafter"/>
</dbReference>
<dbReference type="NCBIfam" id="TIGR00040">
    <property type="entry name" value="yfcE"/>
    <property type="match status" value="1"/>
</dbReference>
<feature type="region of interest" description="Disordered" evidence="3">
    <location>
        <begin position="228"/>
        <end position="256"/>
    </location>
</feature>
<dbReference type="EMBL" id="CP002353">
    <property type="protein sequence ID" value="ADV63171.1"/>
    <property type="molecule type" value="Genomic_DNA"/>
</dbReference>
<accession>E8QZ29</accession>
<evidence type="ECO:0000256" key="2">
    <source>
        <dbReference type="RuleBase" id="RU362039"/>
    </source>
</evidence>
<evidence type="ECO:0000313" key="6">
    <source>
        <dbReference type="Proteomes" id="UP000008631"/>
    </source>
</evidence>
<evidence type="ECO:0000259" key="4">
    <source>
        <dbReference type="Pfam" id="PF12850"/>
    </source>
</evidence>
<reference evidence="5 6" key="2">
    <citation type="journal article" date="2011" name="Stand. Genomic Sci.">
        <title>Complete genome sequence of Isosphaera pallida type strain (IS1B).</title>
        <authorList>
            <consortium name="US DOE Joint Genome Institute (JGI-PGF)"/>
            <person name="Goker M."/>
            <person name="Cleland D."/>
            <person name="Saunders E."/>
            <person name="Lapidus A."/>
            <person name="Nolan M."/>
            <person name="Lucas S."/>
            <person name="Hammon N."/>
            <person name="Deshpande S."/>
            <person name="Cheng J.F."/>
            <person name="Tapia R."/>
            <person name="Han C."/>
            <person name="Goodwin L."/>
            <person name="Pitluck S."/>
            <person name="Liolios K."/>
            <person name="Pagani I."/>
            <person name="Ivanova N."/>
            <person name="Mavromatis K."/>
            <person name="Pati A."/>
            <person name="Chen A."/>
            <person name="Palaniappan K."/>
            <person name="Land M."/>
            <person name="Hauser L."/>
            <person name="Chang Y.J."/>
            <person name="Jeffries C.D."/>
            <person name="Detter J.C."/>
            <person name="Beck B."/>
            <person name="Woyke T."/>
            <person name="Bristow J."/>
            <person name="Eisen J.A."/>
            <person name="Markowitz V."/>
            <person name="Hugenholtz P."/>
            <person name="Kyrpides N.C."/>
            <person name="Klenk H.P."/>
        </authorList>
    </citation>
    <scope>NUCLEOTIDE SEQUENCE [LARGE SCALE GENOMIC DNA]</scope>
    <source>
        <strain evidence="6">ATCC 43644 / DSM 9630 / IS1B</strain>
    </source>
</reference>
<dbReference type="KEGG" id="ipa:Isop_2601"/>
<proteinExistence type="inferred from homology"/>
<evidence type="ECO:0000256" key="3">
    <source>
        <dbReference type="SAM" id="MobiDB-lite"/>
    </source>
</evidence>
<evidence type="ECO:0000256" key="1">
    <source>
        <dbReference type="ARBA" id="ARBA00008950"/>
    </source>
</evidence>